<dbReference type="InterPro" id="IPR007152">
    <property type="entry name" value="DUF354"/>
</dbReference>
<evidence type="ECO:0000313" key="2">
    <source>
        <dbReference type="Proteomes" id="UP000576209"/>
    </source>
</evidence>
<evidence type="ECO:0008006" key="3">
    <source>
        <dbReference type="Google" id="ProtNLM"/>
    </source>
</evidence>
<dbReference type="PIRSF" id="PIRSF005357">
    <property type="entry name" value="UCP005357"/>
    <property type="match status" value="1"/>
</dbReference>
<dbReference type="Proteomes" id="UP000576209">
    <property type="component" value="Unassembled WGS sequence"/>
</dbReference>
<organism evidence="1 2">
    <name type="scientific">Neolewinella aquimaris</name>
    <dbReference type="NCBI Taxonomy" id="1835722"/>
    <lineage>
        <taxon>Bacteria</taxon>
        <taxon>Pseudomonadati</taxon>
        <taxon>Bacteroidota</taxon>
        <taxon>Saprospiria</taxon>
        <taxon>Saprospirales</taxon>
        <taxon>Lewinellaceae</taxon>
        <taxon>Neolewinella</taxon>
    </lineage>
</organism>
<dbReference type="RefSeq" id="WP_183496736.1">
    <property type="nucleotide sequence ID" value="NZ_JACIFF010000008.1"/>
</dbReference>
<evidence type="ECO:0000313" key="1">
    <source>
        <dbReference type="EMBL" id="MBB4080500.1"/>
    </source>
</evidence>
<keyword evidence="2" id="KW-1185">Reference proteome</keyword>
<dbReference type="AlphaFoldDB" id="A0A840E615"/>
<dbReference type="PANTHER" id="PTHR39662">
    <property type="entry name" value="DUF354 DOMAIN-CONTAINING PROTEIN-RELATED"/>
    <property type="match status" value="1"/>
</dbReference>
<accession>A0A840E615</accession>
<dbReference type="PANTHER" id="PTHR39662:SF1">
    <property type="entry name" value="DUF354 DOMAIN-CONTAINING PROTEIN"/>
    <property type="match status" value="1"/>
</dbReference>
<sequence length="338" mass="38379">MKIWLDFINTPQVAFFVPFIRRWESEGHELLLTCRDSGNTVGLLRQHGLIYHVVGQRVGTGTFDKGKQFAGRMLKLFRFVRTRKPDVAAGQSSFYLPLIAKLLGIPSLYTNDNEHARGNFFGFRFATRVFLPEPLRGASITHKSYLKERLQFYPGVKEAIYLSQQPELLAAIEEPKHQIYFRPEPWSAEYYDGPLNFFDEALRQLAGKYEVVVLPRDKNQADHYRKPEFAGLRVPDGPLKLRDIVSGCLLFIGAGGSMTRELAVLGVPVVSIYQADLLAVDEYLVHKGLLRVNPALDYPGIQKLLSESEEKPRDQSVLKTGTIAFDLICENTINLHLR</sequence>
<dbReference type="Gene3D" id="3.40.50.2000">
    <property type="entry name" value="Glycogen Phosphorylase B"/>
    <property type="match status" value="1"/>
</dbReference>
<gene>
    <name evidence="1" type="ORF">GGR28_003134</name>
</gene>
<comment type="caution">
    <text evidence="1">The sequence shown here is derived from an EMBL/GenBank/DDBJ whole genome shotgun (WGS) entry which is preliminary data.</text>
</comment>
<reference evidence="1 2" key="1">
    <citation type="submission" date="2020-08" db="EMBL/GenBank/DDBJ databases">
        <title>Genomic Encyclopedia of Type Strains, Phase IV (KMG-IV): sequencing the most valuable type-strain genomes for metagenomic binning, comparative biology and taxonomic classification.</title>
        <authorList>
            <person name="Goeker M."/>
        </authorList>
    </citation>
    <scope>NUCLEOTIDE SEQUENCE [LARGE SCALE GENOMIC DNA]</scope>
    <source>
        <strain evidence="1 2">DSM 105137</strain>
    </source>
</reference>
<name>A0A840E615_9BACT</name>
<proteinExistence type="predicted"/>
<dbReference type="SUPFAM" id="SSF53756">
    <property type="entry name" value="UDP-Glycosyltransferase/glycogen phosphorylase"/>
    <property type="match status" value="1"/>
</dbReference>
<dbReference type="Pfam" id="PF04007">
    <property type="entry name" value="DUF354"/>
    <property type="match status" value="1"/>
</dbReference>
<protein>
    <recommendedName>
        <fullName evidence="3">DUF354 domain-containing protein</fullName>
    </recommendedName>
</protein>
<dbReference type="EMBL" id="JACIFF010000008">
    <property type="protein sequence ID" value="MBB4080500.1"/>
    <property type="molecule type" value="Genomic_DNA"/>
</dbReference>